<reference evidence="4 5" key="1">
    <citation type="journal article" date="2011" name="Proc. Natl. Acad. Sci. U.S.A.">
        <title>Evolutionary erosion of yeast sex chromosomes by mating-type switching accidents.</title>
        <authorList>
            <person name="Gordon J.L."/>
            <person name="Armisen D."/>
            <person name="Proux-Wera E."/>
            <person name="Oheigeartaigh S.S."/>
            <person name="Byrne K.P."/>
            <person name="Wolfe K.H."/>
        </authorList>
    </citation>
    <scope>NUCLEOTIDE SEQUENCE [LARGE SCALE GENOMIC DNA]</scope>
    <source>
        <strain evidence="5">ATCC 10597 / BCRC 20456 / CBS 421 / NBRC 0211 / NRRL Y-12639</strain>
    </source>
</reference>
<dbReference type="InterPro" id="IPR003593">
    <property type="entry name" value="AAA+_ATPase"/>
</dbReference>
<dbReference type="OrthoDB" id="10255969at2759"/>
<protein>
    <recommendedName>
        <fullName evidence="3">ABC transporter domain-containing protein</fullName>
    </recommendedName>
</protein>
<dbReference type="EMBL" id="HE580267">
    <property type="protein sequence ID" value="CCD22532.1"/>
    <property type="molecule type" value="Genomic_DNA"/>
</dbReference>
<dbReference type="PANTHER" id="PTHR43514">
    <property type="entry name" value="ABC TRANSPORTER I FAMILY MEMBER 10"/>
    <property type="match status" value="1"/>
</dbReference>
<dbReference type="SUPFAM" id="SSF52540">
    <property type="entry name" value="P-loop containing nucleoside triphosphate hydrolases"/>
    <property type="match status" value="2"/>
</dbReference>
<dbReference type="Pfam" id="PF00005">
    <property type="entry name" value="ABC_tran"/>
    <property type="match status" value="2"/>
</dbReference>
<gene>
    <name evidence="4" type="primary">NDAI0A03750</name>
    <name evidence="4" type="ordered locus">NDAI_0A03750</name>
</gene>
<dbReference type="KEGG" id="ndi:NDAI_0A03750"/>
<keyword evidence="5" id="KW-1185">Reference proteome</keyword>
<dbReference type="Proteomes" id="UP000000689">
    <property type="component" value="Chromosome 1"/>
</dbReference>
<feature type="domain" description="ABC transporter" evidence="3">
    <location>
        <begin position="304"/>
        <end position="532"/>
    </location>
</feature>
<keyword evidence="2" id="KW-0067">ATP-binding</keyword>
<dbReference type="GO" id="GO:0005739">
    <property type="term" value="C:mitochondrion"/>
    <property type="evidence" value="ECO:0007669"/>
    <property type="project" value="TreeGrafter"/>
</dbReference>
<organism evidence="4 5">
    <name type="scientific">Naumovozyma dairenensis (strain ATCC 10597 / BCRC 20456 / CBS 421 / NBRC 0211 / NRRL Y-12639)</name>
    <name type="common">Saccharomyces dairenensis</name>
    <dbReference type="NCBI Taxonomy" id="1071378"/>
    <lineage>
        <taxon>Eukaryota</taxon>
        <taxon>Fungi</taxon>
        <taxon>Dikarya</taxon>
        <taxon>Ascomycota</taxon>
        <taxon>Saccharomycotina</taxon>
        <taxon>Saccharomycetes</taxon>
        <taxon>Saccharomycetales</taxon>
        <taxon>Saccharomycetaceae</taxon>
        <taxon>Naumovozyma</taxon>
    </lineage>
</organism>
<dbReference type="Gene3D" id="3.40.50.300">
    <property type="entry name" value="P-loop containing nucleotide triphosphate hydrolases"/>
    <property type="match status" value="2"/>
</dbReference>
<dbReference type="eggNOG" id="KOG0927">
    <property type="taxonomic scope" value="Eukaryota"/>
</dbReference>
<dbReference type="InterPro" id="IPR050334">
    <property type="entry name" value="Molybdenum_import_ModC"/>
</dbReference>
<dbReference type="GeneID" id="11493573"/>
<dbReference type="OMA" id="WEIKKHI"/>
<dbReference type="GO" id="GO:0016887">
    <property type="term" value="F:ATP hydrolysis activity"/>
    <property type="evidence" value="ECO:0007669"/>
    <property type="project" value="InterPro"/>
</dbReference>
<dbReference type="GO" id="GO:0005524">
    <property type="term" value="F:ATP binding"/>
    <property type="evidence" value="ECO:0007669"/>
    <property type="project" value="UniProtKB-KW"/>
</dbReference>
<evidence type="ECO:0000313" key="4">
    <source>
        <dbReference type="EMBL" id="CCD22532.1"/>
    </source>
</evidence>
<accession>G0W3Z4</accession>
<dbReference type="STRING" id="1071378.G0W3Z4"/>
<evidence type="ECO:0000259" key="3">
    <source>
        <dbReference type="PROSITE" id="PS50893"/>
    </source>
</evidence>
<name>G0W3Z4_NAUDC</name>
<sequence length="535" mass="60941">MTAPYIVRITNGIFKESLVKTAKPIFQNPIKNFQINPNEKWILWGPGKVKMMNILSSKYLSETPLSLKYGLTHDPKIETVQFKGAIPTAHLSARYEFYKDEYDQTCKQFILGDSIGSQFVNYKVSTSNRKINMKLYEKLIKELNLVELQDRWAMGLSNGQMRRARLANSLLKEPDLLLVDDPFLGLDPKATSIISKLLSNYNAPTVEHTSSVRGCPVVIGLRYQDPLPSWATHLCCVDEQLGILFQGPIKEVQNKIDQIRKQEQEILKKQILNEENSYTVNDLVAMHPLYGKSKHEVIKMPHTLELKGLNVSYKGEPVLQSLHWEVQPGSKWHIRGDNGSGKSTLLSLITAEHPQSWNSKVVENGIERRSGNANYFDINKKIGMSSPELHAILLKNVGDKLNVLECISTGFHEGPNNFLPMWSKLNENQKKLVDMYISYFGLTSIINKSFKELSVSEQKLILFIRGLIKMPEVLILDEAFSAMEIEPMIQCQEFLEHWPGTVFVVAHVEEETPKCDHYLRLIKPGEYTIGDIDNN</sequence>
<evidence type="ECO:0000256" key="2">
    <source>
        <dbReference type="ARBA" id="ARBA00022840"/>
    </source>
</evidence>
<keyword evidence="1" id="KW-0547">Nucleotide-binding</keyword>
<dbReference type="InterPro" id="IPR027417">
    <property type="entry name" value="P-loop_NTPase"/>
</dbReference>
<feature type="domain" description="ABC transporter" evidence="3">
    <location>
        <begin position="13"/>
        <end position="271"/>
    </location>
</feature>
<dbReference type="PANTHER" id="PTHR43514:SF4">
    <property type="entry name" value="ABC TRANSPORTER I FAMILY MEMBER 10"/>
    <property type="match status" value="1"/>
</dbReference>
<proteinExistence type="predicted"/>
<dbReference type="SMART" id="SM00382">
    <property type="entry name" value="AAA"/>
    <property type="match status" value="1"/>
</dbReference>
<dbReference type="HOGENOM" id="CLU_000604_45_3_1"/>
<evidence type="ECO:0000313" key="5">
    <source>
        <dbReference type="Proteomes" id="UP000000689"/>
    </source>
</evidence>
<evidence type="ECO:0000256" key="1">
    <source>
        <dbReference type="ARBA" id="ARBA00022741"/>
    </source>
</evidence>
<dbReference type="RefSeq" id="XP_003667775.1">
    <property type="nucleotide sequence ID" value="XM_003667727.1"/>
</dbReference>
<dbReference type="PROSITE" id="PS50893">
    <property type="entry name" value="ABC_TRANSPORTER_2"/>
    <property type="match status" value="2"/>
</dbReference>
<dbReference type="AlphaFoldDB" id="G0W3Z4"/>
<dbReference type="InterPro" id="IPR003439">
    <property type="entry name" value="ABC_transporter-like_ATP-bd"/>
</dbReference>